<comment type="function">
    <text evidence="3">Component of the cleavage factor IA (CFIA) complex, which is involved in the endonucleolytic cleavage during polyadenylation-dependent pre-mRNA 3'-end formation.</text>
</comment>
<reference evidence="5 6" key="1">
    <citation type="submission" date="2024-01" db="EMBL/GenBank/DDBJ databases">
        <title>A draft genome for a cacao thread blight-causing isolate of Paramarasmius palmivorus.</title>
        <authorList>
            <person name="Baruah I.K."/>
            <person name="Bukari Y."/>
            <person name="Amoako-Attah I."/>
            <person name="Meinhardt L.W."/>
            <person name="Bailey B.A."/>
            <person name="Cohen S.P."/>
        </authorList>
    </citation>
    <scope>NUCLEOTIDE SEQUENCE [LARGE SCALE GENOMIC DNA]</scope>
    <source>
        <strain evidence="5 6">GH-12</strain>
    </source>
</reference>
<comment type="caution">
    <text evidence="5">The sequence shown here is derived from an EMBL/GenBank/DDBJ whole genome shotgun (WGS) entry which is preliminary data.</text>
</comment>
<feature type="domain" description="Suppressor of forked" evidence="4">
    <location>
        <begin position="21"/>
        <end position="505"/>
    </location>
</feature>
<dbReference type="PANTHER" id="PTHR19980">
    <property type="entry name" value="RNA CLEAVAGE STIMULATION FACTOR"/>
    <property type="match status" value="1"/>
</dbReference>
<dbReference type="InterPro" id="IPR008847">
    <property type="entry name" value="Suf"/>
</dbReference>
<name>A0AAW0BWU1_9AGAR</name>
<keyword evidence="3" id="KW-0507">mRNA processing</keyword>
<dbReference type="GO" id="GO:0005634">
    <property type="term" value="C:nucleus"/>
    <property type="evidence" value="ECO:0007669"/>
    <property type="project" value="UniProtKB-SubCell"/>
</dbReference>
<proteinExistence type="predicted"/>
<evidence type="ECO:0000256" key="3">
    <source>
        <dbReference type="RuleBase" id="RU369035"/>
    </source>
</evidence>
<dbReference type="PANTHER" id="PTHR19980:SF0">
    <property type="entry name" value="CLEAVAGE STIMULATION FACTOR SUBUNIT 3"/>
    <property type="match status" value="1"/>
</dbReference>
<evidence type="ECO:0000256" key="1">
    <source>
        <dbReference type="ARBA" id="ARBA00022737"/>
    </source>
</evidence>
<dbReference type="InterPro" id="IPR045243">
    <property type="entry name" value="Rna14-like"/>
</dbReference>
<comment type="subcellular location">
    <subcellularLocation>
        <location evidence="3">Nucleus</location>
    </subcellularLocation>
    <subcellularLocation>
        <location evidence="3">Cytoplasm</location>
    </subcellularLocation>
    <text evidence="3">Nucleus and/or cytoplasm.</text>
</comment>
<dbReference type="Gene3D" id="1.25.40.1040">
    <property type="match status" value="1"/>
</dbReference>
<dbReference type="GO" id="GO:0180010">
    <property type="term" value="P:co-transcriptional mRNA 3'-end processing, cleavage and polyadenylation pathway"/>
    <property type="evidence" value="ECO:0007669"/>
    <property type="project" value="UniProtKB-UniRule"/>
</dbReference>
<sequence length="509" mass="58438">MLSNVQHPLPSHSSWYNTTDELLRRVQNNARDDMWEYLLTLADHSNTTTKQSLQIYEAALKCFPNTPAIQVAHLRRALCQDSDYAPEQVLALFRKYLEYPSVAVCALYVSFIKEHSFMIPTPDIHEFVLNLVGQEYESHGLWTQYLNTLEEVGDQTLRRALVDAVKIPTKDLPQFWIRLQRLSQQDSSDTMHLLPLHKRALLVRHQIQHYAETLYPVTKPGVTQSNHSDTLLLPASPVASSFSGHLARRWEAYLRWEESDPLRLRDNDMGAYRRRLGSAYLRATIRVRFCPEIWYMEYRWRIGIGTDEEAIARLREGIEANKASTLLNFALADALEAKGHANQVKKIYEDLLIILRTTLNSGADAGYACVSKDLGVVYKMYMRFAFRTRNVTATRSLLAQATKDGPLVPWLVYAEAAKSQLDCEGSKDVALQIFHAGMTNFSKDIQFVICYLEWLIAIDARKHAEALVNSTVFKLPPKDAAYIRDRWLRYIYHGDDLQSIQGVEQDSEH</sequence>
<dbReference type="GO" id="GO:0003729">
    <property type="term" value="F:mRNA binding"/>
    <property type="evidence" value="ECO:0007669"/>
    <property type="project" value="TreeGrafter"/>
</dbReference>
<keyword evidence="6" id="KW-1185">Reference proteome</keyword>
<dbReference type="Proteomes" id="UP001383192">
    <property type="component" value="Unassembled WGS sequence"/>
</dbReference>
<dbReference type="InterPro" id="IPR011990">
    <property type="entry name" value="TPR-like_helical_dom_sf"/>
</dbReference>
<dbReference type="GO" id="GO:0005737">
    <property type="term" value="C:cytoplasm"/>
    <property type="evidence" value="ECO:0007669"/>
    <property type="project" value="UniProtKB-SubCell"/>
</dbReference>
<gene>
    <name evidence="5" type="primary">RNA14_6</name>
    <name evidence="5" type="ORF">VNI00_013512</name>
</gene>
<evidence type="ECO:0000313" key="6">
    <source>
        <dbReference type="Proteomes" id="UP001383192"/>
    </source>
</evidence>
<dbReference type="EMBL" id="JAYKXP010000069">
    <property type="protein sequence ID" value="KAK7031261.1"/>
    <property type="molecule type" value="Genomic_DNA"/>
</dbReference>
<keyword evidence="3" id="KW-0963">Cytoplasm</keyword>
<keyword evidence="2 3" id="KW-0539">Nucleus</keyword>
<accession>A0AAW0BWU1</accession>
<keyword evidence="1" id="KW-0677">Repeat</keyword>
<dbReference type="SUPFAM" id="SSF48452">
    <property type="entry name" value="TPR-like"/>
    <property type="match status" value="1"/>
</dbReference>
<organism evidence="5 6">
    <name type="scientific">Paramarasmius palmivorus</name>
    <dbReference type="NCBI Taxonomy" id="297713"/>
    <lineage>
        <taxon>Eukaryota</taxon>
        <taxon>Fungi</taxon>
        <taxon>Dikarya</taxon>
        <taxon>Basidiomycota</taxon>
        <taxon>Agaricomycotina</taxon>
        <taxon>Agaricomycetes</taxon>
        <taxon>Agaricomycetidae</taxon>
        <taxon>Agaricales</taxon>
        <taxon>Marasmiineae</taxon>
        <taxon>Marasmiaceae</taxon>
        <taxon>Paramarasmius</taxon>
    </lineage>
</organism>
<dbReference type="AlphaFoldDB" id="A0AAW0BWU1"/>
<evidence type="ECO:0000313" key="5">
    <source>
        <dbReference type="EMBL" id="KAK7031261.1"/>
    </source>
</evidence>
<evidence type="ECO:0000259" key="4">
    <source>
        <dbReference type="Pfam" id="PF05843"/>
    </source>
</evidence>
<dbReference type="Pfam" id="PF05843">
    <property type="entry name" value="Suf"/>
    <property type="match status" value="1"/>
</dbReference>
<protein>
    <recommendedName>
        <fullName evidence="3">mRNA 3'-end-processing protein RNA14</fullName>
    </recommendedName>
</protein>
<evidence type="ECO:0000256" key="2">
    <source>
        <dbReference type="ARBA" id="ARBA00023242"/>
    </source>
</evidence>